<feature type="domain" description="Glycosyltransferase subfamily 4-like N-terminal" evidence="1">
    <location>
        <begin position="25"/>
        <end position="163"/>
    </location>
</feature>
<dbReference type="RefSeq" id="WP_134082937.1">
    <property type="nucleotide sequence ID" value="NZ_SOQX01000003.1"/>
</dbReference>
<accession>A0A4R8IVC9</accession>
<dbReference type="OrthoDB" id="9787293at2"/>
<dbReference type="SUPFAM" id="SSF53756">
    <property type="entry name" value="UDP-Glycosyltransferase/glycogen phosphorylase"/>
    <property type="match status" value="1"/>
</dbReference>
<dbReference type="PANTHER" id="PTHR12526:SF636">
    <property type="entry name" value="BLL3647 PROTEIN"/>
    <property type="match status" value="1"/>
</dbReference>
<dbReference type="EMBL" id="SOQX01000003">
    <property type="protein sequence ID" value="TDY01649.1"/>
    <property type="molecule type" value="Genomic_DNA"/>
</dbReference>
<proteinExistence type="predicted"/>
<dbReference type="GO" id="GO:0016757">
    <property type="term" value="F:glycosyltransferase activity"/>
    <property type="evidence" value="ECO:0007669"/>
    <property type="project" value="UniProtKB-ARBA"/>
</dbReference>
<gene>
    <name evidence="2" type="ORF">EDC23_1538</name>
</gene>
<dbReference type="Pfam" id="PF13692">
    <property type="entry name" value="Glyco_trans_1_4"/>
    <property type="match status" value="1"/>
</dbReference>
<evidence type="ECO:0000313" key="2">
    <source>
        <dbReference type="EMBL" id="TDY01649.1"/>
    </source>
</evidence>
<dbReference type="Proteomes" id="UP000294914">
    <property type="component" value="Unassembled WGS sequence"/>
</dbReference>
<evidence type="ECO:0000313" key="3">
    <source>
        <dbReference type="Proteomes" id="UP000294914"/>
    </source>
</evidence>
<dbReference type="AlphaFoldDB" id="A0A4R8IVC9"/>
<name>A0A4R8IVC9_9GAMM</name>
<protein>
    <submittedName>
        <fullName evidence="2">Glycosyltransferase involved in cell wall biosynthesis</fullName>
    </submittedName>
</protein>
<keyword evidence="3" id="KW-1185">Reference proteome</keyword>
<reference evidence="2 3" key="1">
    <citation type="submission" date="2019-03" db="EMBL/GenBank/DDBJ databases">
        <title>Genomic Encyclopedia of Type Strains, Phase IV (KMG-IV): sequencing the most valuable type-strain genomes for metagenomic binning, comparative biology and taxonomic classification.</title>
        <authorList>
            <person name="Goeker M."/>
        </authorList>
    </citation>
    <scope>NUCLEOTIDE SEQUENCE [LARGE SCALE GENOMIC DNA]</scope>
    <source>
        <strain evidence="2 3">DSM 16326</strain>
    </source>
</reference>
<dbReference type="Pfam" id="PF13579">
    <property type="entry name" value="Glyco_trans_4_4"/>
    <property type="match status" value="1"/>
</dbReference>
<dbReference type="PANTHER" id="PTHR12526">
    <property type="entry name" value="GLYCOSYLTRANSFERASE"/>
    <property type="match status" value="1"/>
</dbReference>
<keyword evidence="2" id="KW-0808">Transferase</keyword>
<evidence type="ECO:0000259" key="1">
    <source>
        <dbReference type="Pfam" id="PF13579"/>
    </source>
</evidence>
<sequence>MGQTLKVLHVFQGTDVGERHQLLRTKARGIDVIVVCRSGAKFQDDMQAAGIPVHHLDIRKRIDPEAIARLRQLVLAEQPEIVHTYTKTALSNTIRAIRDLPPRLVAYRGIVGNLHWLNPSSRSSFLHPRVDRIICVCEAIRQDLLHNRFLGWRIPPEKVVTVHKGHETDWWPHENVPDDFTEFGIPADATVIGCVAQMRKRKGIPVLIEALERLENRAVHLVLIGKVADRAIARQVARSPAAGRIHFLGWRADAASLTGALDVFVLPSLRREGLPRTVIEAMSQQVPAVVTDSGGSPELVEEGISGRIVASGDPGALANALNELLRDPERRKQMGIAAEERIRTTFNPDITVARTLAVYSDLLGRDVTGKSE</sequence>
<comment type="caution">
    <text evidence="2">The sequence shown here is derived from an EMBL/GenBank/DDBJ whole genome shotgun (WGS) entry which is preliminary data.</text>
</comment>
<dbReference type="Gene3D" id="3.40.50.2000">
    <property type="entry name" value="Glycogen Phosphorylase B"/>
    <property type="match status" value="2"/>
</dbReference>
<dbReference type="InterPro" id="IPR028098">
    <property type="entry name" value="Glyco_trans_4-like_N"/>
</dbReference>
<organism evidence="2 3">
    <name type="scientific">Thiohalophilus thiocyanatoxydans</name>
    <dbReference type="NCBI Taxonomy" id="381308"/>
    <lineage>
        <taxon>Bacteria</taxon>
        <taxon>Pseudomonadati</taxon>
        <taxon>Pseudomonadota</taxon>
        <taxon>Gammaproteobacteria</taxon>
        <taxon>Thiohalomonadales</taxon>
        <taxon>Thiohalophilaceae</taxon>
        <taxon>Thiohalophilus</taxon>
    </lineage>
</organism>